<name>A0A9D1CW61_9FIRM</name>
<evidence type="ECO:0000313" key="1">
    <source>
        <dbReference type="EMBL" id="HIQ82446.1"/>
    </source>
</evidence>
<reference evidence="1" key="1">
    <citation type="submission" date="2020-10" db="EMBL/GenBank/DDBJ databases">
        <authorList>
            <person name="Gilroy R."/>
        </authorList>
    </citation>
    <scope>NUCLEOTIDE SEQUENCE</scope>
    <source>
        <strain evidence="1">ChiSjej6B24-2974</strain>
    </source>
</reference>
<dbReference type="EMBL" id="DVFZ01000049">
    <property type="protein sequence ID" value="HIQ82446.1"/>
    <property type="molecule type" value="Genomic_DNA"/>
</dbReference>
<dbReference type="SUPFAM" id="SSF75138">
    <property type="entry name" value="HprK N-terminal domain-like"/>
    <property type="match status" value="1"/>
</dbReference>
<accession>A0A9D1CW61</accession>
<reference evidence="1" key="2">
    <citation type="journal article" date="2021" name="PeerJ">
        <title>Extensive microbial diversity within the chicken gut microbiome revealed by metagenomics and culture.</title>
        <authorList>
            <person name="Gilroy R."/>
            <person name="Ravi A."/>
            <person name="Getino M."/>
            <person name="Pursley I."/>
            <person name="Horton D.L."/>
            <person name="Alikhan N.F."/>
            <person name="Baker D."/>
            <person name="Gharbi K."/>
            <person name="Hall N."/>
            <person name="Watson M."/>
            <person name="Adriaenssens E.M."/>
            <person name="Foster-Nyarko E."/>
            <person name="Jarju S."/>
            <person name="Secka A."/>
            <person name="Antonio M."/>
            <person name="Oren A."/>
            <person name="Chaudhuri R.R."/>
            <person name="La Ragione R."/>
            <person name="Hildebrand F."/>
            <person name="Pallen M.J."/>
        </authorList>
    </citation>
    <scope>NUCLEOTIDE SEQUENCE</scope>
    <source>
        <strain evidence="1">ChiSjej6B24-2974</strain>
    </source>
</reference>
<evidence type="ECO:0008006" key="3">
    <source>
        <dbReference type="Google" id="ProtNLM"/>
    </source>
</evidence>
<dbReference type="Gene3D" id="3.40.1390.20">
    <property type="entry name" value="HprK N-terminal domain-like"/>
    <property type="match status" value="1"/>
</dbReference>
<dbReference type="AlphaFoldDB" id="A0A9D1CW61"/>
<gene>
    <name evidence="1" type="ORF">IAA52_05030</name>
</gene>
<protein>
    <recommendedName>
        <fullName evidence="3">DRTGG domain-containing protein</fullName>
    </recommendedName>
</protein>
<evidence type="ECO:0000313" key="2">
    <source>
        <dbReference type="Proteomes" id="UP000824260"/>
    </source>
</evidence>
<proteinExistence type="predicted"/>
<sequence>MKASEIQDLLKATVLVGPLPQEEILTACGSDMMSDVLAFPKDRMVLLTGLTNPHTVRTAELLDVMMLIFVRGKQPSEEVLNMAEDAGIAVIMTEYTLYDACGRLYAAGLPGGTGRKK</sequence>
<organism evidence="1 2">
    <name type="scientific">Candidatus Pullichristensenella stercorigallinarum</name>
    <dbReference type="NCBI Taxonomy" id="2840909"/>
    <lineage>
        <taxon>Bacteria</taxon>
        <taxon>Bacillati</taxon>
        <taxon>Bacillota</taxon>
        <taxon>Clostridia</taxon>
        <taxon>Candidatus Pullichristensenella</taxon>
    </lineage>
</organism>
<dbReference type="Proteomes" id="UP000824260">
    <property type="component" value="Unassembled WGS sequence"/>
</dbReference>
<dbReference type="InterPro" id="IPR028979">
    <property type="entry name" value="Ser_kin/Pase_Hpr-like_N_sf"/>
</dbReference>
<comment type="caution">
    <text evidence="1">The sequence shown here is derived from an EMBL/GenBank/DDBJ whole genome shotgun (WGS) entry which is preliminary data.</text>
</comment>